<dbReference type="InterPro" id="IPR002878">
    <property type="entry name" value="ChsH2_C"/>
</dbReference>
<dbReference type="Proteomes" id="UP000829829">
    <property type="component" value="Chromosome 1"/>
</dbReference>
<dbReference type="PANTHER" id="PTHR34075">
    <property type="entry name" value="BLR3430 PROTEIN"/>
    <property type="match status" value="1"/>
</dbReference>
<feature type="domain" description="ChsH2 rubredoxin-like zinc ribbon" evidence="2">
    <location>
        <begin position="9"/>
        <end position="35"/>
    </location>
</feature>
<dbReference type="InterPro" id="IPR052513">
    <property type="entry name" value="Thioester_dehydratase-like"/>
</dbReference>
<evidence type="ECO:0000259" key="1">
    <source>
        <dbReference type="Pfam" id="PF01796"/>
    </source>
</evidence>
<dbReference type="InterPro" id="IPR012340">
    <property type="entry name" value="NA-bd_OB-fold"/>
</dbReference>
<dbReference type="InterPro" id="IPR022002">
    <property type="entry name" value="ChsH2_Znr"/>
</dbReference>
<dbReference type="Pfam" id="PF12172">
    <property type="entry name" value="zf-ChsH2"/>
    <property type="match status" value="1"/>
</dbReference>
<dbReference type="AlphaFoldDB" id="A0AAE9K8L0"/>
<organism evidence="3 4">
    <name type="scientific">Leptospira noguchii</name>
    <dbReference type="NCBI Taxonomy" id="28182"/>
    <lineage>
        <taxon>Bacteria</taxon>
        <taxon>Pseudomonadati</taxon>
        <taxon>Spirochaetota</taxon>
        <taxon>Spirochaetia</taxon>
        <taxon>Leptospirales</taxon>
        <taxon>Leptospiraceae</taxon>
        <taxon>Leptospira</taxon>
    </lineage>
</organism>
<dbReference type="SUPFAM" id="SSF50249">
    <property type="entry name" value="Nucleic acid-binding proteins"/>
    <property type="match status" value="1"/>
</dbReference>
<gene>
    <name evidence="3" type="ORF">MAL03_03495</name>
</gene>
<name>A0AAE9K8L0_9LEPT</name>
<accession>A0AAE9K8L0</accession>
<protein>
    <submittedName>
        <fullName evidence="3">OB-fold domain-containing protein</fullName>
    </submittedName>
</protein>
<evidence type="ECO:0000259" key="2">
    <source>
        <dbReference type="Pfam" id="PF12172"/>
    </source>
</evidence>
<dbReference type="PANTHER" id="PTHR34075:SF5">
    <property type="entry name" value="BLR3430 PROTEIN"/>
    <property type="match status" value="1"/>
</dbReference>
<sequence>MSESILEILKGKKCDSCGFQTVETTIACTRCGSSKTSEIQFSGKGTIYTYTIVYVGFGHLSKRVPYVLAVVELEEGIKTIGILEGKISGIPVTESVKIDLPVRFQKDEPGIGFIFNVV</sequence>
<dbReference type="Pfam" id="PF01796">
    <property type="entry name" value="OB_ChsH2_C"/>
    <property type="match status" value="1"/>
</dbReference>
<proteinExistence type="predicted"/>
<evidence type="ECO:0000313" key="4">
    <source>
        <dbReference type="Proteomes" id="UP000829829"/>
    </source>
</evidence>
<dbReference type="RefSeq" id="WP_004425650.1">
    <property type="nucleotide sequence ID" value="NZ_CP091936.1"/>
</dbReference>
<dbReference type="EMBL" id="CP091957">
    <property type="protein sequence ID" value="UOG57255.1"/>
    <property type="molecule type" value="Genomic_DNA"/>
</dbReference>
<reference evidence="3" key="1">
    <citation type="submission" date="2022-02" db="EMBL/GenBank/DDBJ databases">
        <title>The genetically variable rfb locus in Leptospira is a mobile cassette and a molecular signature of serovar identity.</title>
        <authorList>
            <person name="Nieves C."/>
            <person name="Vincent A.T."/>
            <person name="Zarantonelli L."/>
            <person name="Picardeau M."/>
            <person name="Veyrier F.J."/>
            <person name="Buschiazzo A."/>
        </authorList>
    </citation>
    <scope>NUCLEOTIDE SEQUENCE</scope>
    <source>
        <strain evidence="3">IP1512017</strain>
    </source>
</reference>
<evidence type="ECO:0000313" key="3">
    <source>
        <dbReference type="EMBL" id="UOG57255.1"/>
    </source>
</evidence>
<feature type="domain" description="ChsH2 C-terminal OB-fold" evidence="1">
    <location>
        <begin position="39"/>
        <end position="103"/>
    </location>
</feature>